<dbReference type="SMART" id="SM01037">
    <property type="entry name" value="Bet_v_1"/>
    <property type="match status" value="1"/>
</dbReference>
<dbReference type="Gene3D" id="3.30.530.20">
    <property type="match status" value="1"/>
</dbReference>
<dbReference type="PANTHER" id="PTHR31338">
    <property type="entry name" value="POLYKETIDE CYCLASE/DEHYDRASE AND LIPID TRANSPORT SUPERFAMILY PROTEIN"/>
    <property type="match status" value="1"/>
</dbReference>
<evidence type="ECO:0000256" key="1">
    <source>
        <dbReference type="ARBA" id="ARBA00038242"/>
    </source>
</evidence>
<keyword evidence="4" id="KW-1185">Reference proteome</keyword>
<organism evidence="3 4">
    <name type="scientific">Papaver atlanticum</name>
    <dbReference type="NCBI Taxonomy" id="357466"/>
    <lineage>
        <taxon>Eukaryota</taxon>
        <taxon>Viridiplantae</taxon>
        <taxon>Streptophyta</taxon>
        <taxon>Embryophyta</taxon>
        <taxon>Tracheophyta</taxon>
        <taxon>Spermatophyta</taxon>
        <taxon>Magnoliopsida</taxon>
        <taxon>Ranunculales</taxon>
        <taxon>Papaveraceae</taxon>
        <taxon>Papaveroideae</taxon>
        <taxon>Papaver</taxon>
    </lineage>
</organism>
<name>A0AAD4TBA9_9MAGN</name>
<dbReference type="AlphaFoldDB" id="A0AAD4TBA9"/>
<feature type="domain" description="Bet v I/Major latex protein" evidence="2">
    <location>
        <begin position="6"/>
        <end position="146"/>
    </location>
</feature>
<dbReference type="Proteomes" id="UP001202328">
    <property type="component" value="Unassembled WGS sequence"/>
</dbReference>
<dbReference type="InterPro" id="IPR023393">
    <property type="entry name" value="START-like_dom_sf"/>
</dbReference>
<dbReference type="GO" id="GO:0006952">
    <property type="term" value="P:defense response"/>
    <property type="evidence" value="ECO:0007669"/>
    <property type="project" value="InterPro"/>
</dbReference>
<accession>A0AAD4TBA9</accession>
<comment type="similarity">
    <text evidence="1">Belongs to the MLP family.</text>
</comment>
<proteinExistence type="inferred from homology"/>
<reference evidence="3" key="1">
    <citation type="submission" date="2022-04" db="EMBL/GenBank/DDBJ databases">
        <title>A functionally conserved STORR gene fusion in Papaver species that diverged 16.8 million years ago.</title>
        <authorList>
            <person name="Catania T."/>
        </authorList>
    </citation>
    <scope>NUCLEOTIDE SEQUENCE</scope>
    <source>
        <strain evidence="3">S-188037</strain>
    </source>
</reference>
<protein>
    <recommendedName>
        <fullName evidence="2">Bet v I/Major latex protein domain-containing protein</fullName>
    </recommendedName>
</protein>
<sequence>MAPIHRLHGQDELKNCSANQYYNFLKNDMTKLPLICPRFFKSFQILAGDGNSVGTTWLVKLAMGTSHGGLVTLKQKIIVVDDESRKFGVRYTYTVTPIVTQGRDQSCLVKLFVEYEKDNENVPPPHEYMELATTMNEAIARHLATNA</sequence>
<dbReference type="EMBL" id="JAJJMB010002020">
    <property type="protein sequence ID" value="KAI3953774.1"/>
    <property type="molecule type" value="Genomic_DNA"/>
</dbReference>
<dbReference type="InterPro" id="IPR000916">
    <property type="entry name" value="Bet_v_I/MLP"/>
</dbReference>
<dbReference type="SUPFAM" id="SSF55961">
    <property type="entry name" value="Bet v1-like"/>
    <property type="match status" value="1"/>
</dbReference>
<gene>
    <name evidence="3" type="ORF">MKW98_017598</name>
</gene>
<evidence type="ECO:0000313" key="3">
    <source>
        <dbReference type="EMBL" id="KAI3953774.1"/>
    </source>
</evidence>
<dbReference type="Pfam" id="PF00407">
    <property type="entry name" value="Bet_v_1"/>
    <property type="match status" value="1"/>
</dbReference>
<evidence type="ECO:0000259" key="2">
    <source>
        <dbReference type="SMART" id="SM01037"/>
    </source>
</evidence>
<evidence type="ECO:0000313" key="4">
    <source>
        <dbReference type="Proteomes" id="UP001202328"/>
    </source>
</evidence>
<comment type="caution">
    <text evidence="3">The sequence shown here is derived from an EMBL/GenBank/DDBJ whole genome shotgun (WGS) entry which is preliminary data.</text>
</comment>
<dbReference type="InterPro" id="IPR052006">
    <property type="entry name" value="MLP-like"/>
</dbReference>
<dbReference type="PANTHER" id="PTHR31338:SF16">
    <property type="entry name" value="POLYKETIDE CYCLASE_DEHYDRASE AND LIPID TRANSPORT SUPERFAMILY PROTEIN"/>
    <property type="match status" value="1"/>
</dbReference>